<feature type="compositionally biased region" description="Basic and acidic residues" evidence="2">
    <location>
        <begin position="446"/>
        <end position="461"/>
    </location>
</feature>
<reference evidence="5 6" key="1">
    <citation type="submission" date="2016-06" db="EMBL/GenBank/DDBJ databases">
        <authorList>
            <consortium name="Pathogen Informatics"/>
        </authorList>
    </citation>
    <scope>NUCLEOTIDE SEQUENCE [LARGE SCALE GENOMIC DNA]</scope>
</reference>
<dbReference type="GO" id="GO:0016197">
    <property type="term" value="P:endosomal transport"/>
    <property type="evidence" value="ECO:0007669"/>
    <property type="project" value="TreeGrafter"/>
</dbReference>
<feature type="compositionally biased region" description="Polar residues" evidence="2">
    <location>
        <begin position="980"/>
        <end position="991"/>
    </location>
</feature>
<dbReference type="EMBL" id="LT594631">
    <property type="protein sequence ID" value="SCN45025.1"/>
    <property type="molecule type" value="Genomic_DNA"/>
</dbReference>
<feature type="compositionally biased region" description="Basic and acidic residues" evidence="2">
    <location>
        <begin position="571"/>
        <end position="581"/>
    </location>
</feature>
<dbReference type="VEuPathDB" id="PlasmoDB:PmUG01_10036300"/>
<organism evidence="5 6">
    <name type="scientific">Plasmodium malariae</name>
    <dbReference type="NCBI Taxonomy" id="5858"/>
    <lineage>
        <taxon>Eukaryota</taxon>
        <taxon>Sar</taxon>
        <taxon>Alveolata</taxon>
        <taxon>Apicomplexa</taxon>
        <taxon>Aconoidasida</taxon>
        <taxon>Haemosporida</taxon>
        <taxon>Plasmodiidae</taxon>
        <taxon>Plasmodium</taxon>
        <taxon>Plasmodium (Plasmodium)</taxon>
    </lineage>
</organism>
<dbReference type="PROSITE" id="PS50222">
    <property type="entry name" value="EF_HAND_2"/>
    <property type="match status" value="1"/>
</dbReference>
<dbReference type="InterPro" id="IPR011992">
    <property type="entry name" value="EF-hand-dom_pair"/>
</dbReference>
<feature type="compositionally biased region" description="Acidic residues" evidence="2">
    <location>
        <begin position="956"/>
        <end position="975"/>
    </location>
</feature>
<dbReference type="KEGG" id="pmal:PMUG01_10036300"/>
<feature type="region of interest" description="Disordered" evidence="2">
    <location>
        <begin position="313"/>
        <end position="381"/>
    </location>
</feature>
<feature type="compositionally biased region" description="Basic residues" evidence="2">
    <location>
        <begin position="407"/>
        <end position="419"/>
    </location>
</feature>
<feature type="region of interest" description="Disordered" evidence="2">
    <location>
        <begin position="848"/>
        <end position="867"/>
    </location>
</feature>
<feature type="compositionally biased region" description="Basic residues" evidence="2">
    <location>
        <begin position="326"/>
        <end position="335"/>
    </location>
</feature>
<dbReference type="Gene3D" id="1.10.238.10">
    <property type="entry name" value="EF-hand"/>
    <property type="match status" value="2"/>
</dbReference>
<keyword evidence="6" id="KW-1185">Reference proteome</keyword>
<dbReference type="CDD" id="cd00052">
    <property type="entry name" value="EH"/>
    <property type="match status" value="1"/>
</dbReference>
<evidence type="ECO:0000256" key="2">
    <source>
        <dbReference type="SAM" id="MobiDB-lite"/>
    </source>
</evidence>
<feature type="compositionally biased region" description="Acidic residues" evidence="2">
    <location>
        <begin position="424"/>
        <end position="434"/>
    </location>
</feature>
<dbReference type="PANTHER" id="PTHR11216">
    <property type="entry name" value="EH DOMAIN"/>
    <property type="match status" value="1"/>
</dbReference>
<dbReference type="SUPFAM" id="SSF81995">
    <property type="entry name" value="beta-sandwich domain of Sec23/24"/>
    <property type="match status" value="1"/>
</dbReference>
<dbReference type="AlphaFoldDB" id="A0A1D3RIQ5"/>
<feature type="region of interest" description="Disordered" evidence="2">
    <location>
        <begin position="956"/>
        <end position="991"/>
    </location>
</feature>
<dbReference type="SUPFAM" id="SSF47473">
    <property type="entry name" value="EF-hand"/>
    <property type="match status" value="2"/>
</dbReference>
<dbReference type="GO" id="GO:0005886">
    <property type="term" value="C:plasma membrane"/>
    <property type="evidence" value="ECO:0007669"/>
    <property type="project" value="TreeGrafter"/>
</dbReference>
<evidence type="ECO:0000259" key="3">
    <source>
        <dbReference type="PROSITE" id="PS50031"/>
    </source>
</evidence>
<feature type="domain" description="EH" evidence="3">
    <location>
        <begin position="72"/>
        <end position="160"/>
    </location>
</feature>
<dbReference type="OrthoDB" id="524326at2759"/>
<feature type="domain" description="EH" evidence="3">
    <location>
        <begin position="187"/>
        <end position="278"/>
    </location>
</feature>
<keyword evidence="1" id="KW-0175">Coiled coil</keyword>
<accession>A0A1D3RIQ5</accession>
<protein>
    <submittedName>
        <fullName evidence="5">Formin 2, putative</fullName>
    </submittedName>
</protein>
<evidence type="ECO:0000259" key="4">
    <source>
        <dbReference type="PROSITE" id="PS50222"/>
    </source>
</evidence>
<proteinExistence type="predicted"/>
<feature type="region of interest" description="Disordered" evidence="2">
    <location>
        <begin position="394"/>
        <end position="587"/>
    </location>
</feature>
<feature type="compositionally biased region" description="Polar residues" evidence="2">
    <location>
        <begin position="559"/>
        <end position="570"/>
    </location>
</feature>
<evidence type="ECO:0000313" key="6">
    <source>
        <dbReference type="Proteomes" id="UP000219813"/>
    </source>
</evidence>
<feature type="compositionally biased region" description="Low complexity" evidence="2">
    <location>
        <begin position="531"/>
        <end position="558"/>
    </location>
</feature>
<feature type="compositionally biased region" description="Low complexity" evidence="2">
    <location>
        <begin position="347"/>
        <end position="359"/>
    </location>
</feature>
<feature type="coiled-coil region" evidence="1">
    <location>
        <begin position="615"/>
        <end position="754"/>
    </location>
</feature>
<gene>
    <name evidence="5" type="primary">PmUG01_10036300</name>
    <name evidence="5" type="ORF">PMUG01_10036300</name>
</gene>
<feature type="compositionally biased region" description="Basic and acidic residues" evidence="2">
    <location>
        <begin position="468"/>
        <end position="499"/>
    </location>
</feature>
<evidence type="ECO:0000256" key="1">
    <source>
        <dbReference type="SAM" id="Coils"/>
    </source>
</evidence>
<dbReference type="GO" id="GO:0006897">
    <property type="term" value="P:endocytosis"/>
    <property type="evidence" value="ECO:0007669"/>
    <property type="project" value="TreeGrafter"/>
</dbReference>
<dbReference type="InterPro" id="IPR000261">
    <property type="entry name" value="EH_dom"/>
</dbReference>
<dbReference type="InterPro" id="IPR002048">
    <property type="entry name" value="EF_hand_dom"/>
</dbReference>
<dbReference type="GeneID" id="39869363"/>
<dbReference type="OMA" id="HSIWEYS"/>
<dbReference type="SMART" id="SM00027">
    <property type="entry name" value="EH"/>
    <property type="match status" value="2"/>
</dbReference>
<dbReference type="PROSITE" id="PS50031">
    <property type="entry name" value="EH"/>
    <property type="match status" value="2"/>
</dbReference>
<dbReference type="SMART" id="SM00054">
    <property type="entry name" value="EFh"/>
    <property type="match status" value="2"/>
</dbReference>
<feature type="domain" description="EF-hand" evidence="4">
    <location>
        <begin position="225"/>
        <end position="256"/>
    </location>
</feature>
<dbReference type="RefSeq" id="XP_028862137.1">
    <property type="nucleotide sequence ID" value="XM_029005560.1"/>
</dbReference>
<dbReference type="PANTHER" id="PTHR11216:SF174">
    <property type="entry name" value="GH06923P"/>
    <property type="match status" value="1"/>
</dbReference>
<dbReference type="Pfam" id="PF12763">
    <property type="entry name" value="EH"/>
    <property type="match status" value="2"/>
</dbReference>
<dbReference type="Proteomes" id="UP000219813">
    <property type="component" value="Chromosome 10"/>
</dbReference>
<feature type="compositionally biased region" description="Acidic residues" evidence="2">
    <location>
        <begin position="516"/>
        <end position="527"/>
    </location>
</feature>
<dbReference type="GO" id="GO:0005737">
    <property type="term" value="C:cytoplasm"/>
    <property type="evidence" value="ECO:0007669"/>
    <property type="project" value="TreeGrafter"/>
</dbReference>
<name>A0A1D3RIQ5_PLAMA</name>
<evidence type="ECO:0000313" key="5">
    <source>
        <dbReference type="EMBL" id="SCN45025.1"/>
    </source>
</evidence>
<dbReference type="GO" id="GO:0005509">
    <property type="term" value="F:calcium ion binding"/>
    <property type="evidence" value="ECO:0007669"/>
    <property type="project" value="InterPro"/>
</dbReference>
<sequence length="991" mass="116808">MTGVSLNTYRTPYYHMIYNNSKEFTTNSKTNELMNSSFSGISNDVRKMVMNNSLNVSDNAWSTDRITLSSEEYLYYINLFNLNDKFDNHFIDNKTASSFLQNSGLSIAVLHSIWEYSDIENKGYLTLEDFFICCRLVAHAQNGNSLSSEIINIRPPCLPSFDIIRHKSFSDISNLDGNVEWKISGREKENYKRIFKTLDINNEEKIEGTVIREYYLNTSNLSICELMQIWSISDLDNDGFLNFEQFCIMNKMVEMRKEKEINIPLTIPPELLKSIKTEKEVMLDDNITFNKMENNKDKRDSFKMSFGDLLIAQNENRGGEGGEKEKKKKKKKKKKKDDDEEEEEVFSESSNNGNDNISGDNRREFFTKGANGYGRIDQGHVNDIDYSADIINNANDVDDNADANNQKKIKRKSEKHGKRFIQTLEEEPSEGEEDTERKKYAQKKKSKEERDVSNKRDEKEKRKSRRNQVGERQKEANGDEREQGRKGEGRRSTPSDRGKYKNKKKRKEGIDGKYNEEEEEEEEEKEEEQQQHQQLQHQQQQHQQQQHQKQQHQQHQQQVHNNKTRSGNMNESKDNQKENEKRMKKKMIQSEKYFTKLIDFNYSDLKNYNIESKDVYKIEEINRKLEEDIKKKKENIEKKKKQMKCLAYVYENELKRYQCLKEERRNLEFLNICLYKDIKHKKENIRNIKKEIKELIDDINKINIENININKEYINKEKEIKTTDYKRKSLNILIDKEKNDLKKDERNLIILKNMIDYLRKQKCRAIKLQENLKNRYDVTNSDHQMLIKNILHQQNYLNKITNKRLNIQKIKNQNIVLFNSLSNQSVLLDLQNAHPHLKMGAQNDRANYSANYGESNSGSHSGNDDATMQNNAMLCNFPSVHRRYFTDKKGIPNDQPRYCTVDSAAHVFVSLLQYPFSFVVLLFNNEMKNTKKNLEIFEHIKNGDSVDIFSSLDEMESMRDDDEEEQNENDSEDLADLTSKENILQSVDNSN</sequence>